<dbReference type="InterPro" id="IPR050072">
    <property type="entry name" value="Peptidase_M20A"/>
</dbReference>
<name>A0ABP8LPE7_9BACT</name>
<accession>A0ABP8LPE7</accession>
<keyword evidence="1" id="KW-0479">Metal-binding</keyword>
<comment type="caution">
    <text evidence="4">The sequence shown here is derived from an EMBL/GenBank/DDBJ whole genome shotgun (WGS) entry which is preliminary data.</text>
</comment>
<evidence type="ECO:0000256" key="1">
    <source>
        <dbReference type="ARBA" id="ARBA00022723"/>
    </source>
</evidence>
<dbReference type="InterPro" id="IPR002933">
    <property type="entry name" value="Peptidase_M20"/>
</dbReference>
<evidence type="ECO:0000256" key="2">
    <source>
        <dbReference type="ARBA" id="ARBA00022801"/>
    </source>
</evidence>
<evidence type="ECO:0000313" key="4">
    <source>
        <dbReference type="EMBL" id="GAA4432753.1"/>
    </source>
</evidence>
<dbReference type="Gene3D" id="3.30.70.360">
    <property type="match status" value="1"/>
</dbReference>
<evidence type="ECO:0000259" key="3">
    <source>
        <dbReference type="Pfam" id="PF07687"/>
    </source>
</evidence>
<dbReference type="PANTHER" id="PTHR43808">
    <property type="entry name" value="ACETYLORNITHINE DEACETYLASE"/>
    <property type="match status" value="1"/>
</dbReference>
<reference evidence="5" key="1">
    <citation type="journal article" date="2019" name="Int. J. Syst. Evol. Microbiol.">
        <title>The Global Catalogue of Microorganisms (GCM) 10K type strain sequencing project: providing services to taxonomists for standard genome sequencing and annotation.</title>
        <authorList>
            <consortium name="The Broad Institute Genomics Platform"/>
            <consortium name="The Broad Institute Genome Sequencing Center for Infectious Disease"/>
            <person name="Wu L."/>
            <person name="Ma J."/>
        </authorList>
    </citation>
    <scope>NUCLEOTIDE SEQUENCE [LARGE SCALE GENOMIC DNA]</scope>
    <source>
        <strain evidence="5">JCM 31920</strain>
    </source>
</reference>
<dbReference type="Gene3D" id="3.40.630.10">
    <property type="entry name" value="Zn peptidases"/>
    <property type="match status" value="1"/>
</dbReference>
<keyword evidence="5" id="KW-1185">Reference proteome</keyword>
<feature type="domain" description="Peptidase M20 dimerisation" evidence="3">
    <location>
        <begin position="226"/>
        <end position="327"/>
    </location>
</feature>
<dbReference type="Proteomes" id="UP001501508">
    <property type="component" value="Unassembled WGS sequence"/>
</dbReference>
<organism evidence="4 5">
    <name type="scientific">Ravibacter arvi</name>
    <dbReference type="NCBI Taxonomy" id="2051041"/>
    <lineage>
        <taxon>Bacteria</taxon>
        <taxon>Pseudomonadati</taxon>
        <taxon>Bacteroidota</taxon>
        <taxon>Cytophagia</taxon>
        <taxon>Cytophagales</taxon>
        <taxon>Spirosomataceae</taxon>
        <taxon>Ravibacter</taxon>
    </lineage>
</organism>
<dbReference type="Pfam" id="PF07687">
    <property type="entry name" value="M20_dimer"/>
    <property type="match status" value="1"/>
</dbReference>
<keyword evidence="2" id="KW-0378">Hydrolase</keyword>
<dbReference type="InterPro" id="IPR011650">
    <property type="entry name" value="Peptidase_M20_dimer"/>
</dbReference>
<protein>
    <submittedName>
        <fullName evidence="4">M20/M25/M40 family metallo-hydrolase</fullName>
    </submittedName>
</protein>
<evidence type="ECO:0000313" key="5">
    <source>
        <dbReference type="Proteomes" id="UP001501508"/>
    </source>
</evidence>
<dbReference type="PANTHER" id="PTHR43808:SF17">
    <property type="entry name" value="PEPTIDASE M20"/>
    <property type="match status" value="1"/>
</dbReference>
<proteinExistence type="predicted"/>
<dbReference type="Pfam" id="PF01546">
    <property type="entry name" value="Peptidase_M20"/>
    <property type="match status" value="1"/>
</dbReference>
<gene>
    <name evidence="4" type="ORF">GCM10023091_05350</name>
</gene>
<dbReference type="EMBL" id="BAABEY010000002">
    <property type="protein sequence ID" value="GAA4432753.1"/>
    <property type="molecule type" value="Genomic_DNA"/>
</dbReference>
<sequence>MSLLQKVVRVAAPVLFFPGIANGQQAPAGRIGIQKEYVNEISRLAGDPLVKKMFTEITRLEPETRRDHISLTEIPAPPFKETERAKAFASMLGAAGVDTLWLDPVGNVVALRRGTSGKRNVVVDAHLDTVFPEGTDVKVKFSGDTLKAPGIGDDTRGLAALLAGLKALNRAAIKTDANVYFVGTVGEEGLGDLRGIKHLFAQKTFPIHSHIALDGVGIGGIVNSAVGSIRYRVAYLGPGGHSYGAFGLANPHHALAKAIAYFTDEANEFVKSGVKTTYNVGMIGGGTSVNAIPFESWLEVDMRSESPERLAGLDAIFRNAVEKALKAENSVKRMGEDLTVKLEKVGDRPSGSIPGTNPLVQRAAASAAHLGAVPMVAASSTNSNIPLNQGIPSVTIGSGGKAGGAHSLDEWWLNENGEAGIQHMLLVLLAEAGLAK</sequence>
<dbReference type="SUPFAM" id="SSF55031">
    <property type="entry name" value="Bacterial exopeptidase dimerisation domain"/>
    <property type="match status" value="1"/>
</dbReference>
<dbReference type="SUPFAM" id="SSF53187">
    <property type="entry name" value="Zn-dependent exopeptidases"/>
    <property type="match status" value="1"/>
</dbReference>
<dbReference type="RefSeq" id="WP_345026488.1">
    <property type="nucleotide sequence ID" value="NZ_BAABEY010000002.1"/>
</dbReference>
<dbReference type="InterPro" id="IPR036264">
    <property type="entry name" value="Bact_exopeptidase_dim_dom"/>
</dbReference>